<comment type="similarity">
    <text evidence="1">Belongs to the zinc-containing alcohol dehydrogenase family.</text>
</comment>
<evidence type="ECO:0000256" key="1">
    <source>
        <dbReference type="ARBA" id="ARBA00008072"/>
    </source>
</evidence>
<reference evidence="4 5" key="1">
    <citation type="journal article" date="2020" name="Phytopathology">
        <title>Genome Sequence Resources of Colletotrichum truncatum, C. plurivorum, C. musicola, and C. sojae: Four Species Pathogenic to Soybean (Glycine max).</title>
        <authorList>
            <person name="Rogerio F."/>
            <person name="Boufleur T.R."/>
            <person name="Ciampi-Guillardi M."/>
            <person name="Sukno S.A."/>
            <person name="Thon M.R."/>
            <person name="Massola Junior N.S."/>
            <person name="Baroncelli R."/>
        </authorList>
    </citation>
    <scope>NUCLEOTIDE SEQUENCE [LARGE SCALE GENOMIC DNA]</scope>
    <source>
        <strain evidence="4 5">LFN0009</strain>
    </source>
</reference>
<dbReference type="SUPFAM" id="SSF51735">
    <property type="entry name" value="NAD(P)-binding Rossmann-fold domains"/>
    <property type="match status" value="1"/>
</dbReference>
<dbReference type="InterPro" id="IPR011032">
    <property type="entry name" value="GroES-like_sf"/>
</dbReference>
<keyword evidence="5" id="KW-1185">Reference proteome</keyword>
<organism evidence="4 5">
    <name type="scientific">Colletotrichum sojae</name>
    <dbReference type="NCBI Taxonomy" id="2175907"/>
    <lineage>
        <taxon>Eukaryota</taxon>
        <taxon>Fungi</taxon>
        <taxon>Dikarya</taxon>
        <taxon>Ascomycota</taxon>
        <taxon>Pezizomycotina</taxon>
        <taxon>Sordariomycetes</taxon>
        <taxon>Hypocreomycetidae</taxon>
        <taxon>Glomerellales</taxon>
        <taxon>Glomerellaceae</taxon>
        <taxon>Colletotrichum</taxon>
        <taxon>Colletotrichum orchidearum species complex</taxon>
    </lineage>
</organism>
<gene>
    <name evidence="4" type="ORF">CSOJ01_14362</name>
</gene>
<evidence type="ECO:0000313" key="5">
    <source>
        <dbReference type="Proteomes" id="UP000652219"/>
    </source>
</evidence>
<dbReference type="SMART" id="SM00829">
    <property type="entry name" value="PKS_ER"/>
    <property type="match status" value="1"/>
</dbReference>
<dbReference type="GO" id="GO:0016651">
    <property type="term" value="F:oxidoreductase activity, acting on NAD(P)H"/>
    <property type="evidence" value="ECO:0007669"/>
    <property type="project" value="InterPro"/>
</dbReference>
<dbReference type="SUPFAM" id="SSF50129">
    <property type="entry name" value="GroES-like"/>
    <property type="match status" value="1"/>
</dbReference>
<dbReference type="PANTHER" id="PTHR45348">
    <property type="entry name" value="HYPOTHETICAL OXIDOREDUCTASE (EUROFUNG)"/>
    <property type="match status" value="1"/>
</dbReference>
<name>A0A8H6IQT2_9PEZI</name>
<proteinExistence type="inferred from homology"/>
<evidence type="ECO:0000313" key="4">
    <source>
        <dbReference type="EMBL" id="KAF6791383.1"/>
    </source>
</evidence>
<dbReference type="AlphaFoldDB" id="A0A8H6IQT2"/>
<dbReference type="Proteomes" id="UP000652219">
    <property type="component" value="Unassembled WGS sequence"/>
</dbReference>
<dbReference type="InterPro" id="IPR020843">
    <property type="entry name" value="ER"/>
</dbReference>
<accession>A0A8H6IQT2</accession>
<dbReference type="Gene3D" id="3.90.180.10">
    <property type="entry name" value="Medium-chain alcohol dehydrogenases, catalytic domain"/>
    <property type="match status" value="1"/>
</dbReference>
<evidence type="ECO:0000259" key="3">
    <source>
        <dbReference type="SMART" id="SM00829"/>
    </source>
</evidence>
<dbReference type="InterPro" id="IPR047122">
    <property type="entry name" value="Trans-enoyl_RdTase-like"/>
</dbReference>
<keyword evidence="2" id="KW-0560">Oxidoreductase</keyword>
<feature type="domain" description="Enoyl reductase (ER)" evidence="3">
    <location>
        <begin position="11"/>
        <end position="356"/>
    </location>
</feature>
<dbReference type="Pfam" id="PF00107">
    <property type="entry name" value="ADH_zinc_N"/>
    <property type="match status" value="1"/>
</dbReference>
<dbReference type="Pfam" id="PF08240">
    <property type="entry name" value="ADH_N"/>
    <property type="match status" value="1"/>
</dbReference>
<dbReference type="EMBL" id="WIGN01000479">
    <property type="protein sequence ID" value="KAF6791383.1"/>
    <property type="molecule type" value="Genomic_DNA"/>
</dbReference>
<dbReference type="PANTHER" id="PTHR45348:SF2">
    <property type="entry name" value="ZINC-TYPE ALCOHOL DEHYDROGENASE-LIKE PROTEIN C2E1P3.01"/>
    <property type="match status" value="1"/>
</dbReference>
<dbReference type="InterPro" id="IPR013154">
    <property type="entry name" value="ADH-like_N"/>
</dbReference>
<sequence>MATMKAVMTQGDTVLSVQETARPTPGPGEILVKVHYAAQNPTDWKAARGSLGVVPPAPADLISGCDFAGTVEDPNGSSWAPGQRVAGFVQGTSRNGTPANPVRGAFAEYIPIEASLVSAVPDGMGLEGASTIGLAFATAVQALYQRLGLPEPNAEKTGEWFLVYGGATSVGNYAIQLAKLSGLRIVTTASPKNHKFLKELGADAVVDYHGDWAAEVRRITEGKLQRAIDTVSENGSTVGIAKALSQQEGDHIITLVPQSPQAKEEIKAANPQARDEWTIVYTVFERAIPLKGYDNCGGETPEDKRTWEKFLTLLTGFLERGEVKPNKPRVLGGLESFAEGFKLAEEGKVSNEKLVYKVL</sequence>
<dbReference type="InterPro" id="IPR036291">
    <property type="entry name" value="NAD(P)-bd_dom_sf"/>
</dbReference>
<comment type="caution">
    <text evidence="4">The sequence shown here is derived from an EMBL/GenBank/DDBJ whole genome shotgun (WGS) entry which is preliminary data.</text>
</comment>
<dbReference type="CDD" id="cd08249">
    <property type="entry name" value="enoyl_reductase_like"/>
    <property type="match status" value="1"/>
</dbReference>
<dbReference type="InterPro" id="IPR013149">
    <property type="entry name" value="ADH-like_C"/>
</dbReference>
<dbReference type="Gene3D" id="3.40.50.720">
    <property type="entry name" value="NAD(P)-binding Rossmann-like Domain"/>
    <property type="match status" value="1"/>
</dbReference>
<evidence type="ECO:0000256" key="2">
    <source>
        <dbReference type="ARBA" id="ARBA00023002"/>
    </source>
</evidence>
<protein>
    <submittedName>
        <fullName evidence="4">Zinc-binding oxidoreductase</fullName>
    </submittedName>
</protein>